<accession>A0A382XPX5</accession>
<sequence length="150" mass="17713">MNTTSEKFDSARDEYITGYDDEDRRIFPTLALVAKEFEISLSTLRKKAANEGWYKKRKTFQHSREEFVIRKKFKGKYSKLAQVSRNTLVFVEHFQTEINKELERSQKGEIKHSIDDLARLINCAQKVQRLTQDAYNTLDNLENPLLTFEE</sequence>
<gene>
    <name evidence="1" type="ORF">METZ01_LOCUS425753</name>
</gene>
<dbReference type="EMBL" id="UINC01169388">
    <property type="protein sequence ID" value="SVD72899.1"/>
    <property type="molecule type" value="Genomic_DNA"/>
</dbReference>
<dbReference type="AlphaFoldDB" id="A0A382XPX5"/>
<proteinExistence type="predicted"/>
<protein>
    <submittedName>
        <fullName evidence="1">Uncharacterized protein</fullName>
    </submittedName>
</protein>
<organism evidence="1">
    <name type="scientific">marine metagenome</name>
    <dbReference type="NCBI Taxonomy" id="408172"/>
    <lineage>
        <taxon>unclassified sequences</taxon>
        <taxon>metagenomes</taxon>
        <taxon>ecological metagenomes</taxon>
    </lineage>
</organism>
<reference evidence="1" key="1">
    <citation type="submission" date="2018-05" db="EMBL/GenBank/DDBJ databases">
        <authorList>
            <person name="Lanie J.A."/>
            <person name="Ng W.-L."/>
            <person name="Kazmierczak K.M."/>
            <person name="Andrzejewski T.M."/>
            <person name="Davidsen T.M."/>
            <person name="Wayne K.J."/>
            <person name="Tettelin H."/>
            <person name="Glass J.I."/>
            <person name="Rusch D."/>
            <person name="Podicherti R."/>
            <person name="Tsui H.-C.T."/>
            <person name="Winkler M.E."/>
        </authorList>
    </citation>
    <scope>NUCLEOTIDE SEQUENCE</scope>
</reference>
<name>A0A382XPX5_9ZZZZ</name>
<evidence type="ECO:0000313" key="1">
    <source>
        <dbReference type="EMBL" id="SVD72899.1"/>
    </source>
</evidence>